<keyword evidence="1" id="KW-0540">Nuclease</keyword>
<dbReference type="InterPro" id="IPR029060">
    <property type="entry name" value="PIN-like_dom_sf"/>
</dbReference>
<gene>
    <name evidence="9" type="ORF">DSQ42_02265</name>
    <name evidence="8" type="ORF">FJM05_02270</name>
    <name evidence="7" type="ORF">LH652_02155</name>
</gene>
<dbReference type="Gene3D" id="1.10.150.20">
    <property type="entry name" value="5' to 3' exonuclease, C-terminal subdomain"/>
    <property type="match status" value="1"/>
</dbReference>
<feature type="domain" description="5'-3' exonuclease" evidence="6">
    <location>
        <begin position="2"/>
        <end position="265"/>
    </location>
</feature>
<evidence type="ECO:0000313" key="12">
    <source>
        <dbReference type="Proteomes" id="UP001201240"/>
    </source>
</evidence>
<protein>
    <recommendedName>
        <fullName evidence="5">5'-3' exonuclease</fullName>
    </recommendedName>
</protein>
<keyword evidence="3" id="KW-0238">DNA-binding</keyword>
<dbReference type="EMBL" id="CP041200">
    <property type="protein sequence ID" value="QDI65007.1"/>
    <property type="molecule type" value="Genomic_DNA"/>
</dbReference>
<dbReference type="GO" id="GO:0033567">
    <property type="term" value="P:DNA replication, Okazaki fragment processing"/>
    <property type="evidence" value="ECO:0007669"/>
    <property type="project" value="InterPro"/>
</dbReference>
<proteinExistence type="predicted"/>
<evidence type="ECO:0000313" key="9">
    <source>
        <dbReference type="EMBL" id="RCJ01075.1"/>
    </source>
</evidence>
<dbReference type="EMBL" id="JAJBIS010000001">
    <property type="protein sequence ID" value="MCF1349093.1"/>
    <property type="molecule type" value="Genomic_DNA"/>
</dbReference>
<dbReference type="CDD" id="cd09898">
    <property type="entry name" value="H3TH_53EXO"/>
    <property type="match status" value="1"/>
</dbReference>
<evidence type="ECO:0000313" key="8">
    <source>
        <dbReference type="EMBL" id="QDI65007.1"/>
    </source>
</evidence>
<dbReference type="RefSeq" id="WP_004025688.1">
    <property type="nucleotide sequence ID" value="NZ_CAMXZD010000005.1"/>
</dbReference>
<dbReference type="SUPFAM" id="SSF47807">
    <property type="entry name" value="5' to 3' exonuclease, C-terminal subdomain"/>
    <property type="match status" value="1"/>
</dbReference>
<dbReference type="InterPro" id="IPR038969">
    <property type="entry name" value="FEN"/>
</dbReference>
<dbReference type="SMART" id="SM00475">
    <property type="entry name" value="53EXOc"/>
    <property type="match status" value="1"/>
</dbReference>
<organism evidence="8 11">
    <name type="scientific">Ureaplasma urealyticum</name>
    <name type="common">Ureaplasma urealyticum biotype 2</name>
    <dbReference type="NCBI Taxonomy" id="2130"/>
    <lineage>
        <taxon>Bacteria</taxon>
        <taxon>Bacillati</taxon>
        <taxon>Mycoplasmatota</taxon>
        <taxon>Mycoplasmoidales</taxon>
        <taxon>Mycoplasmoidaceae</taxon>
        <taxon>Ureaplasma</taxon>
    </lineage>
</organism>
<dbReference type="Pfam" id="PF01367">
    <property type="entry name" value="5_3_exonuc"/>
    <property type="match status" value="1"/>
</dbReference>
<dbReference type="SUPFAM" id="SSF88723">
    <property type="entry name" value="PIN domain-like"/>
    <property type="match status" value="1"/>
</dbReference>
<evidence type="ECO:0000256" key="1">
    <source>
        <dbReference type="ARBA" id="ARBA00022722"/>
    </source>
</evidence>
<dbReference type="NCBIfam" id="NF011547">
    <property type="entry name" value="PRK14976.1-4"/>
    <property type="match status" value="1"/>
</dbReference>
<dbReference type="AlphaFoldDB" id="A0AAP9D7Q1"/>
<evidence type="ECO:0000256" key="3">
    <source>
        <dbReference type="ARBA" id="ARBA00023125"/>
    </source>
</evidence>
<keyword evidence="8" id="KW-0269">Exonuclease</keyword>
<dbReference type="Pfam" id="PF02739">
    <property type="entry name" value="5_3_exonuc_N"/>
    <property type="match status" value="1"/>
</dbReference>
<evidence type="ECO:0000259" key="6">
    <source>
        <dbReference type="SMART" id="SM00475"/>
    </source>
</evidence>
<evidence type="ECO:0000256" key="4">
    <source>
        <dbReference type="ARBA" id="ARBA00049957"/>
    </source>
</evidence>
<accession>A0AAP9D7Q1</accession>
<dbReference type="InterPro" id="IPR002421">
    <property type="entry name" value="5-3_exonuclease"/>
</dbReference>
<reference evidence="7 12" key="3">
    <citation type="submission" date="2021-10" db="EMBL/GenBank/DDBJ databases">
        <title>Sequencing the mobilome of antimicrobial resistant bacterial isolates spanning a range of GC content: The potential of a sustainable low cost, low infrastructure approach for surveillance with Oxford Nanopore sequencing.</title>
        <authorList>
            <person name="Sands K."/>
        </authorList>
    </citation>
    <scope>NUCLEOTIDE SEQUENCE [LARGE SCALE GENOMIC DNA]</scope>
    <source>
        <strain evidence="7 12">MIN-202</strain>
    </source>
</reference>
<dbReference type="EMBL" id="QOKT01000007">
    <property type="protein sequence ID" value="RCJ01075.1"/>
    <property type="molecule type" value="Genomic_DNA"/>
</dbReference>
<dbReference type="PANTHER" id="PTHR42646:SF2">
    <property type="entry name" value="5'-3' EXONUCLEASE FAMILY PROTEIN"/>
    <property type="match status" value="1"/>
</dbReference>
<sequence length="289" mass="32725">MKKAIVIDGNSLIYRAFHATYKQAEWAVENQLMPTNAIKLVASMIFKILNEDQFSYALIALDASKKTFRAQEYAAYKATRKPMDEKLVVQLPYIKKLFTAMGFHIISQPGIEADDFVGSFSNLMSKSNIDTIIYSTDRDMLQLINPNTKLKLLKTGTSIVQEINLANFALLNNGLLPKQIIDYKGLVGDSSDNLVGVKGIGPKTAINLILKYTNLENIYANLEEITPSVKNKLIEHEKMAFLSKKIATIQTDLLLDETLENFILKPYNIQELDTLFESLKINNMHNYYK</sequence>
<dbReference type="GO" id="GO:0017108">
    <property type="term" value="F:5'-flap endonuclease activity"/>
    <property type="evidence" value="ECO:0007669"/>
    <property type="project" value="InterPro"/>
</dbReference>
<dbReference type="Proteomes" id="UP001201240">
    <property type="component" value="Unassembled WGS sequence"/>
</dbReference>
<dbReference type="InterPro" id="IPR036279">
    <property type="entry name" value="5-3_exonuclease_C_sf"/>
</dbReference>
<name>A0AAP9D7Q1_UREUR</name>
<dbReference type="CDD" id="cd09859">
    <property type="entry name" value="PIN_53EXO"/>
    <property type="match status" value="1"/>
</dbReference>
<dbReference type="InterPro" id="IPR020045">
    <property type="entry name" value="DNA_polI_H3TH"/>
</dbReference>
<dbReference type="Proteomes" id="UP000318231">
    <property type="component" value="Chromosome"/>
</dbReference>
<comment type="function">
    <text evidence="4">5'-3' exonuclease acting preferentially on double-stranded DNA.</text>
</comment>
<reference evidence="9 10" key="1">
    <citation type="submission" date="2018-07" db="EMBL/GenBank/DDBJ databases">
        <title>Ureaplasma urealyticum 1000 the multidrug-resistant clinical isolate obtained from scrapings of the urogenital tract of a woman with inflammatory diseases of the reproductive organs.</title>
        <authorList>
            <person name="Kolesnikova E.A."/>
            <person name="Alekseeva A.E."/>
            <person name="Brusnigina N.F."/>
            <person name="Makhova M.A."/>
        </authorList>
    </citation>
    <scope>NUCLEOTIDE SEQUENCE [LARGE SCALE GENOMIC DNA]</scope>
    <source>
        <strain evidence="9 10">1000</strain>
    </source>
</reference>
<evidence type="ECO:0000313" key="7">
    <source>
        <dbReference type="EMBL" id="MCF1349093.1"/>
    </source>
</evidence>
<keyword evidence="2" id="KW-0378">Hydrolase</keyword>
<evidence type="ECO:0000256" key="2">
    <source>
        <dbReference type="ARBA" id="ARBA00022801"/>
    </source>
</evidence>
<dbReference type="InterPro" id="IPR008918">
    <property type="entry name" value="HhH2"/>
</dbReference>
<dbReference type="PANTHER" id="PTHR42646">
    <property type="entry name" value="FLAP ENDONUCLEASE XNI"/>
    <property type="match status" value="1"/>
</dbReference>
<evidence type="ECO:0000256" key="5">
    <source>
        <dbReference type="ARBA" id="ARBA00050026"/>
    </source>
</evidence>
<dbReference type="GO" id="GO:0008409">
    <property type="term" value="F:5'-3' exonuclease activity"/>
    <property type="evidence" value="ECO:0007669"/>
    <property type="project" value="InterPro"/>
</dbReference>
<dbReference type="GeneID" id="93848931"/>
<dbReference type="Proteomes" id="UP000253077">
    <property type="component" value="Unassembled WGS sequence"/>
</dbReference>
<evidence type="ECO:0000313" key="11">
    <source>
        <dbReference type="Proteomes" id="UP000318231"/>
    </source>
</evidence>
<reference evidence="8 11" key="2">
    <citation type="submission" date="2019-07" db="EMBL/GenBank/DDBJ databases">
        <title>Comparative genomics of three clinical Ureaplasma species: analysis of their core genomes and virulence factors.</title>
        <authorList>
            <person name="Yang T."/>
            <person name="Zhang Y."/>
            <person name="Li X."/>
            <person name="Kong Y."/>
            <person name="Yu H."/>
            <person name="Ruan Z."/>
            <person name="Xie X."/>
            <person name="Zhang J."/>
        </authorList>
    </citation>
    <scope>NUCLEOTIDE SEQUENCE [LARGE SCALE GENOMIC DNA]</scope>
    <source>
        <strain evidence="8 11">132</strain>
    </source>
</reference>
<dbReference type="InterPro" id="IPR020046">
    <property type="entry name" value="5-3_exonucl_a-hlix_arch_N"/>
</dbReference>
<dbReference type="GO" id="GO:0003677">
    <property type="term" value="F:DNA binding"/>
    <property type="evidence" value="ECO:0007669"/>
    <property type="project" value="UniProtKB-KW"/>
</dbReference>
<dbReference type="Gene3D" id="3.40.50.1010">
    <property type="entry name" value="5'-nuclease"/>
    <property type="match status" value="1"/>
</dbReference>
<dbReference type="SMART" id="SM00279">
    <property type="entry name" value="HhH2"/>
    <property type="match status" value="1"/>
</dbReference>
<dbReference type="FunFam" id="1.10.150.20:FF:000003">
    <property type="entry name" value="DNA polymerase I"/>
    <property type="match status" value="1"/>
</dbReference>
<evidence type="ECO:0000313" key="10">
    <source>
        <dbReference type="Proteomes" id="UP000253077"/>
    </source>
</evidence>